<organism evidence="1">
    <name type="scientific">marine sediment metagenome</name>
    <dbReference type="NCBI Taxonomy" id="412755"/>
    <lineage>
        <taxon>unclassified sequences</taxon>
        <taxon>metagenomes</taxon>
        <taxon>ecological metagenomes</taxon>
    </lineage>
</organism>
<evidence type="ECO:0000313" key="1">
    <source>
        <dbReference type="EMBL" id="KKL63641.1"/>
    </source>
</evidence>
<accession>A0A0F9EBM3</accession>
<name>A0A0F9EBM3_9ZZZZ</name>
<sequence length="104" mass="11505">MKCLNCDKPATGKGKYCSETCRAVYNRNKRSAKPEQTVTGTATGTRTVTDACGNVHQVDFQGRRDDYELLESWVNGNGSESQQRLGALARGYREVDVQGYLGYC</sequence>
<reference evidence="1" key="1">
    <citation type="journal article" date="2015" name="Nature">
        <title>Complex archaea that bridge the gap between prokaryotes and eukaryotes.</title>
        <authorList>
            <person name="Spang A."/>
            <person name="Saw J.H."/>
            <person name="Jorgensen S.L."/>
            <person name="Zaremba-Niedzwiedzka K."/>
            <person name="Martijn J."/>
            <person name="Lind A.E."/>
            <person name="van Eijk R."/>
            <person name="Schleper C."/>
            <person name="Guy L."/>
            <person name="Ettema T.J."/>
        </authorList>
    </citation>
    <scope>NUCLEOTIDE SEQUENCE</scope>
</reference>
<proteinExistence type="predicted"/>
<dbReference type="AlphaFoldDB" id="A0A0F9EBM3"/>
<protein>
    <submittedName>
        <fullName evidence="1">Uncharacterized protein</fullName>
    </submittedName>
</protein>
<dbReference type="EMBL" id="LAZR01028096">
    <property type="protein sequence ID" value="KKL63641.1"/>
    <property type="molecule type" value="Genomic_DNA"/>
</dbReference>
<gene>
    <name evidence="1" type="ORF">LCGC14_2173060</name>
</gene>
<comment type="caution">
    <text evidence="1">The sequence shown here is derived from an EMBL/GenBank/DDBJ whole genome shotgun (WGS) entry which is preliminary data.</text>
</comment>